<dbReference type="STRING" id="1314778.A0A5C3PXQ6"/>
<dbReference type="EMBL" id="ML210968">
    <property type="protein sequence ID" value="TFK94496.1"/>
    <property type="molecule type" value="Genomic_DNA"/>
</dbReference>
<dbReference type="InParanoid" id="A0A5C3PXQ6"/>
<protein>
    <submittedName>
        <fullName evidence="1">Uncharacterized protein</fullName>
    </submittedName>
</protein>
<evidence type="ECO:0000313" key="2">
    <source>
        <dbReference type="Proteomes" id="UP000308197"/>
    </source>
</evidence>
<sequence length="136" mass="15380">FCHSVLGGDIDIDHRDNPYFLYPAGEFDPFDLWKGLCQGESTLKALRGIFCSPSSITLPPGARSMGRGCISHIYKIRNVEPRSIAYVATLWRNVLSSCPSWEENDGEFSGPAFFKRLVALFDDEIWANETLSWWNS</sequence>
<organism evidence="1 2">
    <name type="scientific">Polyporus arcularius HHB13444</name>
    <dbReference type="NCBI Taxonomy" id="1314778"/>
    <lineage>
        <taxon>Eukaryota</taxon>
        <taxon>Fungi</taxon>
        <taxon>Dikarya</taxon>
        <taxon>Basidiomycota</taxon>
        <taxon>Agaricomycotina</taxon>
        <taxon>Agaricomycetes</taxon>
        <taxon>Polyporales</taxon>
        <taxon>Polyporaceae</taxon>
        <taxon>Polyporus</taxon>
    </lineage>
</organism>
<feature type="non-terminal residue" evidence="1">
    <location>
        <position position="1"/>
    </location>
</feature>
<dbReference type="AlphaFoldDB" id="A0A5C3PXQ6"/>
<name>A0A5C3PXQ6_9APHY</name>
<dbReference type="Pfam" id="PF20414">
    <property type="entry name" value="DUF6698"/>
    <property type="match status" value="1"/>
</dbReference>
<dbReference type="InterPro" id="IPR046521">
    <property type="entry name" value="DUF6698"/>
</dbReference>
<evidence type="ECO:0000313" key="1">
    <source>
        <dbReference type="EMBL" id="TFK94496.1"/>
    </source>
</evidence>
<accession>A0A5C3PXQ6</accession>
<reference evidence="1 2" key="1">
    <citation type="journal article" date="2019" name="Nat. Ecol. Evol.">
        <title>Megaphylogeny resolves global patterns of mushroom evolution.</title>
        <authorList>
            <person name="Varga T."/>
            <person name="Krizsan K."/>
            <person name="Foldi C."/>
            <person name="Dima B."/>
            <person name="Sanchez-Garcia M."/>
            <person name="Sanchez-Ramirez S."/>
            <person name="Szollosi G.J."/>
            <person name="Szarkandi J.G."/>
            <person name="Papp V."/>
            <person name="Albert L."/>
            <person name="Andreopoulos W."/>
            <person name="Angelini C."/>
            <person name="Antonin V."/>
            <person name="Barry K.W."/>
            <person name="Bougher N.L."/>
            <person name="Buchanan P."/>
            <person name="Buyck B."/>
            <person name="Bense V."/>
            <person name="Catcheside P."/>
            <person name="Chovatia M."/>
            <person name="Cooper J."/>
            <person name="Damon W."/>
            <person name="Desjardin D."/>
            <person name="Finy P."/>
            <person name="Geml J."/>
            <person name="Haridas S."/>
            <person name="Hughes K."/>
            <person name="Justo A."/>
            <person name="Karasinski D."/>
            <person name="Kautmanova I."/>
            <person name="Kiss B."/>
            <person name="Kocsube S."/>
            <person name="Kotiranta H."/>
            <person name="LaButti K.M."/>
            <person name="Lechner B.E."/>
            <person name="Liimatainen K."/>
            <person name="Lipzen A."/>
            <person name="Lukacs Z."/>
            <person name="Mihaltcheva S."/>
            <person name="Morgado L.N."/>
            <person name="Niskanen T."/>
            <person name="Noordeloos M.E."/>
            <person name="Ohm R.A."/>
            <person name="Ortiz-Santana B."/>
            <person name="Ovrebo C."/>
            <person name="Racz N."/>
            <person name="Riley R."/>
            <person name="Savchenko A."/>
            <person name="Shiryaev A."/>
            <person name="Soop K."/>
            <person name="Spirin V."/>
            <person name="Szebenyi C."/>
            <person name="Tomsovsky M."/>
            <person name="Tulloss R.E."/>
            <person name="Uehling J."/>
            <person name="Grigoriev I.V."/>
            <person name="Vagvolgyi C."/>
            <person name="Papp T."/>
            <person name="Martin F.M."/>
            <person name="Miettinen O."/>
            <person name="Hibbett D.S."/>
            <person name="Nagy L.G."/>
        </authorList>
    </citation>
    <scope>NUCLEOTIDE SEQUENCE [LARGE SCALE GENOMIC DNA]</scope>
    <source>
        <strain evidence="1 2">HHB13444</strain>
    </source>
</reference>
<dbReference type="Proteomes" id="UP000308197">
    <property type="component" value="Unassembled WGS sequence"/>
</dbReference>
<proteinExistence type="predicted"/>
<keyword evidence="2" id="KW-1185">Reference proteome</keyword>
<gene>
    <name evidence="1" type="ORF">K466DRAFT_476237</name>
</gene>